<keyword evidence="2" id="KW-0238">DNA-binding</keyword>
<dbReference type="SUPFAM" id="SSF64288">
    <property type="entry name" value="Chorismate lyase-like"/>
    <property type="match status" value="1"/>
</dbReference>
<dbReference type="GO" id="GO:0003700">
    <property type="term" value="F:DNA-binding transcription factor activity"/>
    <property type="evidence" value="ECO:0007669"/>
    <property type="project" value="InterPro"/>
</dbReference>
<dbReference type="Proteomes" id="UP001165092">
    <property type="component" value="Unassembled WGS sequence"/>
</dbReference>
<dbReference type="GO" id="GO:0045892">
    <property type="term" value="P:negative regulation of DNA-templated transcription"/>
    <property type="evidence" value="ECO:0007669"/>
    <property type="project" value="TreeGrafter"/>
</dbReference>
<accession>A0A9W6UJ74</accession>
<keyword evidence="6" id="KW-1185">Reference proteome</keyword>
<name>A0A9W6UJ74_9ACTN</name>
<dbReference type="Gene3D" id="3.40.1410.10">
    <property type="entry name" value="Chorismate lyase-like"/>
    <property type="match status" value="1"/>
</dbReference>
<feature type="domain" description="HTH gntR-type" evidence="4">
    <location>
        <begin position="31"/>
        <end position="99"/>
    </location>
</feature>
<dbReference type="InterPro" id="IPR050679">
    <property type="entry name" value="Bact_HTH_transcr_reg"/>
</dbReference>
<sequence>MRVTTPNSPRPSSPGIWDPGAEILVDHSSPMPLYFQIATQLESAIDSGALAPGARLDNEVHLAGRLGLSRPTVRQAIQMLADKGLVVRKRGVGTQVVHNRVKRGVELTSLFDDLSALDQRPGTRVLVNVVEPAGAAVARALDVAERTEVWRLERVRLARSEPIARMCNYLPADLIPLPGDEVLETRGLYQLLRGAGVRMHAARQSIGARAASRAEAELLGESEGAPLLTMERTSYTAAGQVVEYGTHLYRASRYSFDFALRGTG</sequence>
<gene>
    <name evidence="5" type="ORF">Nans01_28800</name>
</gene>
<evidence type="ECO:0000259" key="4">
    <source>
        <dbReference type="PROSITE" id="PS50949"/>
    </source>
</evidence>
<dbReference type="InterPro" id="IPR000524">
    <property type="entry name" value="Tscrpt_reg_HTH_GntR"/>
</dbReference>
<dbReference type="AlphaFoldDB" id="A0A9W6UJ74"/>
<evidence type="ECO:0000256" key="3">
    <source>
        <dbReference type="ARBA" id="ARBA00023163"/>
    </source>
</evidence>
<evidence type="ECO:0000313" key="5">
    <source>
        <dbReference type="EMBL" id="GLU48529.1"/>
    </source>
</evidence>
<keyword evidence="1" id="KW-0805">Transcription regulation</keyword>
<dbReference type="SMART" id="SM00345">
    <property type="entry name" value="HTH_GNTR"/>
    <property type="match status" value="1"/>
</dbReference>
<dbReference type="Pfam" id="PF00392">
    <property type="entry name" value="GntR"/>
    <property type="match status" value="1"/>
</dbReference>
<keyword evidence="3" id="KW-0804">Transcription</keyword>
<dbReference type="PRINTS" id="PR00035">
    <property type="entry name" value="HTHGNTR"/>
</dbReference>
<dbReference type="CDD" id="cd07377">
    <property type="entry name" value="WHTH_GntR"/>
    <property type="match status" value="1"/>
</dbReference>
<dbReference type="EMBL" id="BSQG01000004">
    <property type="protein sequence ID" value="GLU48529.1"/>
    <property type="molecule type" value="Genomic_DNA"/>
</dbReference>
<dbReference type="InterPro" id="IPR036388">
    <property type="entry name" value="WH-like_DNA-bd_sf"/>
</dbReference>
<dbReference type="InterPro" id="IPR028978">
    <property type="entry name" value="Chorismate_lyase_/UTRA_dom_sf"/>
</dbReference>
<evidence type="ECO:0000256" key="1">
    <source>
        <dbReference type="ARBA" id="ARBA00023015"/>
    </source>
</evidence>
<dbReference type="PROSITE" id="PS50949">
    <property type="entry name" value="HTH_GNTR"/>
    <property type="match status" value="1"/>
</dbReference>
<dbReference type="SMART" id="SM00866">
    <property type="entry name" value="UTRA"/>
    <property type="match status" value="1"/>
</dbReference>
<protein>
    <submittedName>
        <fullName evidence="5">Transcriptional regulator</fullName>
    </submittedName>
</protein>
<reference evidence="5" key="1">
    <citation type="submission" date="2023-02" db="EMBL/GenBank/DDBJ databases">
        <title>Nocardiopsis ansamitocini NBRC 112285.</title>
        <authorList>
            <person name="Ichikawa N."/>
            <person name="Sato H."/>
            <person name="Tonouchi N."/>
        </authorList>
    </citation>
    <scope>NUCLEOTIDE SEQUENCE</scope>
    <source>
        <strain evidence="5">NBRC 112285</strain>
    </source>
</reference>
<dbReference type="GO" id="GO:0003677">
    <property type="term" value="F:DNA binding"/>
    <property type="evidence" value="ECO:0007669"/>
    <property type="project" value="UniProtKB-KW"/>
</dbReference>
<dbReference type="PANTHER" id="PTHR44846">
    <property type="entry name" value="MANNOSYL-D-GLYCERATE TRANSPORT/METABOLISM SYSTEM REPRESSOR MNGR-RELATED"/>
    <property type="match status" value="1"/>
</dbReference>
<evidence type="ECO:0000256" key="2">
    <source>
        <dbReference type="ARBA" id="ARBA00023125"/>
    </source>
</evidence>
<dbReference type="Gene3D" id="1.10.10.10">
    <property type="entry name" value="Winged helix-like DNA-binding domain superfamily/Winged helix DNA-binding domain"/>
    <property type="match status" value="1"/>
</dbReference>
<dbReference type="InterPro" id="IPR011663">
    <property type="entry name" value="UTRA"/>
</dbReference>
<dbReference type="SUPFAM" id="SSF46785">
    <property type="entry name" value="Winged helix' DNA-binding domain"/>
    <property type="match status" value="1"/>
</dbReference>
<evidence type="ECO:0000313" key="6">
    <source>
        <dbReference type="Proteomes" id="UP001165092"/>
    </source>
</evidence>
<dbReference type="Pfam" id="PF07702">
    <property type="entry name" value="UTRA"/>
    <property type="match status" value="1"/>
</dbReference>
<organism evidence="5 6">
    <name type="scientific">Nocardiopsis ansamitocini</name>
    <dbReference type="NCBI Taxonomy" id="1670832"/>
    <lineage>
        <taxon>Bacteria</taxon>
        <taxon>Bacillati</taxon>
        <taxon>Actinomycetota</taxon>
        <taxon>Actinomycetes</taxon>
        <taxon>Streptosporangiales</taxon>
        <taxon>Nocardiopsidaceae</taxon>
        <taxon>Nocardiopsis</taxon>
    </lineage>
</organism>
<proteinExistence type="predicted"/>
<dbReference type="PANTHER" id="PTHR44846:SF17">
    <property type="entry name" value="GNTR-FAMILY TRANSCRIPTIONAL REGULATOR"/>
    <property type="match status" value="1"/>
</dbReference>
<dbReference type="InterPro" id="IPR036390">
    <property type="entry name" value="WH_DNA-bd_sf"/>
</dbReference>
<comment type="caution">
    <text evidence="5">The sequence shown here is derived from an EMBL/GenBank/DDBJ whole genome shotgun (WGS) entry which is preliminary data.</text>
</comment>